<dbReference type="InterPro" id="IPR003750">
    <property type="entry name" value="Put_MeTrfase-C9orf114-like"/>
</dbReference>
<dbReference type="EMBL" id="CASHTH010004314">
    <property type="protein sequence ID" value="CAI8055873.1"/>
    <property type="molecule type" value="Genomic_DNA"/>
</dbReference>
<feature type="compositionally biased region" description="Basic and acidic residues" evidence="2">
    <location>
        <begin position="7"/>
        <end position="24"/>
    </location>
</feature>
<proteinExistence type="inferred from homology"/>
<dbReference type="Pfam" id="PF02598">
    <property type="entry name" value="Methyltrn_RNA_3"/>
    <property type="match status" value="2"/>
</dbReference>
<dbReference type="InterPro" id="IPR029026">
    <property type="entry name" value="tRNA_m1G_MTases_N"/>
</dbReference>
<evidence type="ECO:0000313" key="3">
    <source>
        <dbReference type="EMBL" id="CAI8055873.1"/>
    </source>
</evidence>
<dbReference type="PANTHER" id="PTHR12150:SF13">
    <property type="entry name" value="METHYLTRANSFERASE C9ORF114-RELATED"/>
    <property type="match status" value="1"/>
</dbReference>
<keyword evidence="3" id="KW-0808">Transferase</keyword>
<evidence type="ECO:0000256" key="2">
    <source>
        <dbReference type="SAM" id="MobiDB-lite"/>
    </source>
</evidence>
<sequence length="328" mass="35977">MKRRKGGERVQELEKQEVHVAPHEKAKKTKRKRADTETEVELPCELDDTPDPGSLATESATPGEKKMKKKKKKKKREAKSEEEEETLATDNNSRSEAEISGSRRGRGFTVSIALPGSIVDNAQTLELKTYLAGQIARAAVIFCIDEIVVFNERGKQSSVSAGAQGQGSDPNVFLARLLEYQETPQYLRKALFPMHRDLKYAGLLNPLDCPHHMRADDVCPYREGIVVGDAQNQGEVAVGSLVDCGLKKNVVIDKELDVGISSVVFGGLKGLEHALDCDDTLTMADVGVLFHHYLNTCPAQGSRTIRTEEAILISLAALRPLIKAQTTS</sequence>
<dbReference type="Gene3D" id="3.40.1280.10">
    <property type="match status" value="1"/>
</dbReference>
<evidence type="ECO:0000256" key="1">
    <source>
        <dbReference type="ARBA" id="ARBA00009841"/>
    </source>
</evidence>
<reference evidence="3" key="1">
    <citation type="submission" date="2023-03" db="EMBL/GenBank/DDBJ databases">
        <authorList>
            <person name="Steffen K."/>
            <person name="Cardenas P."/>
        </authorList>
    </citation>
    <scope>NUCLEOTIDE SEQUENCE</scope>
</reference>
<dbReference type="CDD" id="cd18086">
    <property type="entry name" value="HsC9orf114-like"/>
    <property type="match status" value="1"/>
</dbReference>
<comment type="similarity">
    <text evidence="1">Belongs to the class IV-like SAM-binding methyltransferase superfamily.</text>
</comment>
<dbReference type="GO" id="GO:0008168">
    <property type="term" value="F:methyltransferase activity"/>
    <property type="evidence" value="ECO:0007669"/>
    <property type="project" value="UniProtKB-KW"/>
</dbReference>
<dbReference type="PANTHER" id="PTHR12150">
    <property type="entry name" value="CLASS IV SAM-BINDING METHYLTRANSFERASE-RELATED"/>
    <property type="match status" value="1"/>
</dbReference>
<evidence type="ECO:0000313" key="4">
    <source>
        <dbReference type="Proteomes" id="UP001174909"/>
    </source>
</evidence>
<name>A0AA35TWQ4_GEOBA</name>
<feature type="compositionally biased region" description="Acidic residues" evidence="2">
    <location>
        <begin position="37"/>
        <end position="50"/>
    </location>
</feature>
<dbReference type="AlphaFoldDB" id="A0AA35TWQ4"/>
<gene>
    <name evidence="3" type="ORF">GBAR_LOCUS30464</name>
</gene>
<keyword evidence="4" id="KW-1185">Reference proteome</keyword>
<dbReference type="Proteomes" id="UP001174909">
    <property type="component" value="Unassembled WGS sequence"/>
</dbReference>
<organism evidence="3 4">
    <name type="scientific">Geodia barretti</name>
    <name type="common">Barrett's horny sponge</name>
    <dbReference type="NCBI Taxonomy" id="519541"/>
    <lineage>
        <taxon>Eukaryota</taxon>
        <taxon>Metazoa</taxon>
        <taxon>Porifera</taxon>
        <taxon>Demospongiae</taxon>
        <taxon>Heteroscleromorpha</taxon>
        <taxon>Tetractinellida</taxon>
        <taxon>Astrophorina</taxon>
        <taxon>Geodiidae</taxon>
        <taxon>Geodia</taxon>
    </lineage>
</organism>
<feature type="compositionally biased region" description="Basic residues" evidence="2">
    <location>
        <begin position="66"/>
        <end position="77"/>
    </location>
</feature>
<dbReference type="InterPro" id="IPR029028">
    <property type="entry name" value="Alpha/beta_knot_MTases"/>
</dbReference>
<dbReference type="GO" id="GO:0032259">
    <property type="term" value="P:methylation"/>
    <property type="evidence" value="ECO:0007669"/>
    <property type="project" value="UniProtKB-KW"/>
</dbReference>
<feature type="region of interest" description="Disordered" evidence="2">
    <location>
        <begin position="1"/>
        <end position="102"/>
    </location>
</feature>
<comment type="caution">
    <text evidence="3">The sequence shown here is derived from an EMBL/GenBank/DDBJ whole genome shotgun (WGS) entry which is preliminary data.</text>
</comment>
<dbReference type="SUPFAM" id="SSF75217">
    <property type="entry name" value="alpha/beta knot"/>
    <property type="match status" value="1"/>
</dbReference>
<protein>
    <submittedName>
        <fullName evidence="3">Methyltransferase C9orf114 homolog</fullName>
    </submittedName>
</protein>
<accession>A0AA35TWQ4</accession>
<keyword evidence="3" id="KW-0489">Methyltransferase</keyword>